<protein>
    <submittedName>
        <fullName evidence="1">Uncharacterized protein</fullName>
    </submittedName>
</protein>
<feature type="non-terminal residue" evidence="1">
    <location>
        <position position="366"/>
    </location>
</feature>
<name>A0A0F8ZUF7_9ZZZZ</name>
<dbReference type="InterPro" id="IPR012337">
    <property type="entry name" value="RNaseH-like_sf"/>
</dbReference>
<dbReference type="InterPro" id="IPR036397">
    <property type="entry name" value="RNaseH_sf"/>
</dbReference>
<dbReference type="AlphaFoldDB" id="A0A0F8ZUF7"/>
<dbReference type="SUPFAM" id="SSF53098">
    <property type="entry name" value="Ribonuclease H-like"/>
    <property type="match status" value="1"/>
</dbReference>
<gene>
    <name evidence="1" type="ORF">LCGC14_2992390</name>
</gene>
<dbReference type="Gene3D" id="3.30.420.10">
    <property type="entry name" value="Ribonuclease H-like superfamily/Ribonuclease H"/>
    <property type="match status" value="1"/>
</dbReference>
<dbReference type="GO" id="GO:0003676">
    <property type="term" value="F:nucleic acid binding"/>
    <property type="evidence" value="ECO:0007669"/>
    <property type="project" value="InterPro"/>
</dbReference>
<feature type="non-terminal residue" evidence="1">
    <location>
        <position position="1"/>
    </location>
</feature>
<organism evidence="1">
    <name type="scientific">marine sediment metagenome</name>
    <dbReference type="NCBI Taxonomy" id="412755"/>
    <lineage>
        <taxon>unclassified sequences</taxon>
        <taxon>metagenomes</taxon>
        <taxon>ecological metagenomes</taxon>
    </lineage>
</organism>
<accession>A0A0F8ZUF7</accession>
<sequence>SNVGRRNRAVSWHKGVDIFTTPTRSKVYTPIRLTSMRAFFNFGHLAHADKFRVEPYKTITRTTTVGASGSSTNEKIVMARDKIKFSIDPSSKGLGFLGKKKHLTVPTVETKHKGVVTTITTTHKRWVWYKEYEAWKAIGESSLIPNVGSTKRSGITLEGWGWVSPPNPISTSGKASKGTELRPLSCIVRYKHLSMILKGPKGTYGIGTRSVPAGVKPDRKPLGVIGSTGNAPTGGEHLHFEMAIETLGNKADKIYTNTVKAVLKARTEFLTNMLLLKMTKTGGQLKADPKAAASSQLSEAWKKKLRGKIKVKVDGKVTVIDVNKAKAIAFDVETTAPDAVNSDLVGISLAVKPGQGYYIPIGHNPD</sequence>
<evidence type="ECO:0000313" key="1">
    <source>
        <dbReference type="EMBL" id="KKK63626.1"/>
    </source>
</evidence>
<reference evidence="1" key="1">
    <citation type="journal article" date="2015" name="Nature">
        <title>Complex archaea that bridge the gap between prokaryotes and eukaryotes.</title>
        <authorList>
            <person name="Spang A."/>
            <person name="Saw J.H."/>
            <person name="Jorgensen S.L."/>
            <person name="Zaremba-Niedzwiedzka K."/>
            <person name="Martijn J."/>
            <person name="Lind A.E."/>
            <person name="van Eijk R."/>
            <person name="Schleper C."/>
            <person name="Guy L."/>
            <person name="Ettema T.J."/>
        </authorList>
    </citation>
    <scope>NUCLEOTIDE SEQUENCE</scope>
</reference>
<proteinExistence type="predicted"/>
<comment type="caution">
    <text evidence="1">The sequence shown here is derived from an EMBL/GenBank/DDBJ whole genome shotgun (WGS) entry which is preliminary data.</text>
</comment>
<dbReference type="EMBL" id="LAZR01061416">
    <property type="protein sequence ID" value="KKK63626.1"/>
    <property type="molecule type" value="Genomic_DNA"/>
</dbReference>